<dbReference type="AlphaFoldDB" id="A0A3S9PWI2"/>
<proteinExistence type="predicted"/>
<accession>A0A3S9PWI2</accession>
<organism evidence="2 3">
    <name type="scientific">Flaviflexus ciconiae</name>
    <dbReference type="NCBI Taxonomy" id="2496867"/>
    <lineage>
        <taxon>Bacteria</taxon>
        <taxon>Bacillati</taxon>
        <taxon>Actinomycetota</taxon>
        <taxon>Actinomycetes</taxon>
        <taxon>Actinomycetales</taxon>
        <taxon>Actinomycetaceae</taxon>
        <taxon>Flaviflexus</taxon>
    </lineage>
</organism>
<dbReference type="RefSeq" id="WP_126703514.1">
    <property type="nucleotide sequence ID" value="NZ_CP034593.1"/>
</dbReference>
<dbReference type="KEGG" id="flh:EJ997_04460"/>
<dbReference type="InterPro" id="IPR029057">
    <property type="entry name" value="PRTase-like"/>
</dbReference>
<feature type="compositionally biased region" description="Polar residues" evidence="1">
    <location>
        <begin position="90"/>
        <end position="100"/>
    </location>
</feature>
<sequence>MTASRDLPGRLASLVGTITAAPGPVHVVCSSPVQLDLIARVCRESGAPLSIYGVAAYRNSAARDEVSRGATKGFLYAEPSGPSSAPLGPTSHQPSNTGTDPLNGRETATPDRSGAAVIRVRDIRDQSSDRVLVARIRTIVEEETARGVDLPALGVWPSGSRLSAQSRLLPGKALAHLEALGLGEDVAKVLNGPDGDFPPELRPACQDLLGSWGQLSGRTRIGAVVSAPSTDHPRLVNHLASGIGVMLRATYAGELAGLRDARGPESAAERVRRIAGQLRLDPSLVDVRLIAGQHVLLVGDRWVEGWTITVAGQLLLSAGALSVRPFTLSTGIRSARR</sequence>
<feature type="region of interest" description="Disordered" evidence="1">
    <location>
        <begin position="74"/>
        <end position="113"/>
    </location>
</feature>
<protein>
    <submittedName>
        <fullName evidence="2">Uncharacterized protein</fullName>
    </submittedName>
</protein>
<dbReference type="Proteomes" id="UP000280344">
    <property type="component" value="Chromosome"/>
</dbReference>
<dbReference type="OrthoDB" id="3266986at2"/>
<reference evidence="2 3" key="1">
    <citation type="submission" date="2018-12" db="EMBL/GenBank/DDBJ databases">
        <title>Complete genome sequence of Flaviflexus sp. H23T48.</title>
        <authorList>
            <person name="Bae J.-W."/>
            <person name="Lee J.-Y."/>
        </authorList>
    </citation>
    <scope>NUCLEOTIDE SEQUENCE [LARGE SCALE GENOMIC DNA]</scope>
    <source>
        <strain evidence="2 3">H23T48</strain>
    </source>
</reference>
<gene>
    <name evidence="2" type="ORF">EJ997_04460</name>
</gene>
<evidence type="ECO:0000313" key="3">
    <source>
        <dbReference type="Proteomes" id="UP000280344"/>
    </source>
</evidence>
<evidence type="ECO:0000256" key="1">
    <source>
        <dbReference type="SAM" id="MobiDB-lite"/>
    </source>
</evidence>
<name>A0A3S9PWI2_9ACTO</name>
<evidence type="ECO:0000313" key="2">
    <source>
        <dbReference type="EMBL" id="AZQ76706.1"/>
    </source>
</evidence>
<keyword evidence="3" id="KW-1185">Reference proteome</keyword>
<dbReference type="SUPFAM" id="SSF53271">
    <property type="entry name" value="PRTase-like"/>
    <property type="match status" value="1"/>
</dbReference>
<dbReference type="EMBL" id="CP034593">
    <property type="protein sequence ID" value="AZQ76706.1"/>
    <property type="molecule type" value="Genomic_DNA"/>
</dbReference>